<keyword evidence="3" id="KW-1185">Reference proteome</keyword>
<reference evidence="2 3" key="1">
    <citation type="submission" date="2023-10" db="EMBL/GenBank/DDBJ databases">
        <title>Virgibacillus soli CC-YMP-6 genome.</title>
        <authorList>
            <person name="Miliotis G."/>
            <person name="Sengupta P."/>
            <person name="Hameed A."/>
            <person name="Chuvochina M."/>
            <person name="Mcdonagh F."/>
            <person name="Simpson A.C."/>
            <person name="Singh N.K."/>
            <person name="Rekha P.D."/>
            <person name="Raman K."/>
            <person name="Hugenholtz P."/>
            <person name="Venkateswaran K."/>
        </authorList>
    </citation>
    <scope>NUCLEOTIDE SEQUENCE [LARGE SCALE GENOMIC DNA]</scope>
    <source>
        <strain evidence="2 3">CC-YMP-6</strain>
    </source>
</reference>
<dbReference type="EMBL" id="JAWDIQ010000001">
    <property type="protein sequence ID" value="MDY0407897.1"/>
    <property type="molecule type" value="Genomic_DNA"/>
</dbReference>
<protein>
    <submittedName>
        <fullName evidence="2">Uncharacterized protein</fullName>
    </submittedName>
</protein>
<proteinExistence type="predicted"/>
<dbReference type="Proteomes" id="UP001275315">
    <property type="component" value="Unassembled WGS sequence"/>
</dbReference>
<gene>
    <name evidence="2" type="ORF">RWD45_03820</name>
</gene>
<comment type="caution">
    <text evidence="2">The sequence shown here is derived from an EMBL/GenBank/DDBJ whole genome shotgun (WGS) entry which is preliminary data.</text>
</comment>
<sequence>MSLSLITLCILISVAGFSLLLGTIFDRFGELQYPVLIYEPEMAFHFMSMWQFIVLAASLFYMVLLFCYACLFFFSYLTKRTAIAIGLTVAFLFIGVQLSGQFVQTNFVAFNPFMYFHVADIVSMEVAALQKNFDLSIYNGFWVLGLASFLILLVTYFMSRRHAQ</sequence>
<keyword evidence="1" id="KW-1133">Transmembrane helix</keyword>
<keyword evidence="1" id="KW-0472">Membrane</keyword>
<feature type="transmembrane region" description="Helical" evidence="1">
    <location>
        <begin position="81"/>
        <end position="103"/>
    </location>
</feature>
<feature type="transmembrane region" description="Helical" evidence="1">
    <location>
        <begin position="46"/>
        <end position="74"/>
    </location>
</feature>
<feature type="transmembrane region" description="Helical" evidence="1">
    <location>
        <begin position="137"/>
        <end position="158"/>
    </location>
</feature>
<keyword evidence="1" id="KW-0812">Transmembrane</keyword>
<name>A0ABU5CNG4_9BACI</name>
<accession>A0ABU5CNG4</accession>
<evidence type="ECO:0000313" key="2">
    <source>
        <dbReference type="EMBL" id="MDY0407897.1"/>
    </source>
</evidence>
<evidence type="ECO:0000313" key="3">
    <source>
        <dbReference type="Proteomes" id="UP001275315"/>
    </source>
</evidence>
<evidence type="ECO:0000256" key="1">
    <source>
        <dbReference type="SAM" id="Phobius"/>
    </source>
</evidence>
<organism evidence="2 3">
    <name type="scientific">Paracerasibacillus soli</name>
    <dbReference type="NCBI Taxonomy" id="480284"/>
    <lineage>
        <taxon>Bacteria</taxon>
        <taxon>Bacillati</taxon>
        <taxon>Bacillota</taxon>
        <taxon>Bacilli</taxon>
        <taxon>Bacillales</taxon>
        <taxon>Bacillaceae</taxon>
        <taxon>Paracerasibacillus</taxon>
    </lineage>
</organism>